<dbReference type="InterPro" id="IPR003439">
    <property type="entry name" value="ABC_transporter-like_ATP-bd"/>
</dbReference>
<organism evidence="6 7">
    <name type="scientific">Parafrankia colletiae</name>
    <dbReference type="NCBI Taxonomy" id="573497"/>
    <lineage>
        <taxon>Bacteria</taxon>
        <taxon>Bacillati</taxon>
        <taxon>Actinomycetota</taxon>
        <taxon>Actinomycetes</taxon>
        <taxon>Frankiales</taxon>
        <taxon>Frankiaceae</taxon>
        <taxon>Parafrankia</taxon>
    </lineage>
</organism>
<dbReference type="FunFam" id="3.40.50.300:FF:000032">
    <property type="entry name" value="Export ABC transporter ATP-binding protein"/>
    <property type="match status" value="1"/>
</dbReference>
<dbReference type="PROSITE" id="PS00211">
    <property type="entry name" value="ABC_TRANSPORTER_1"/>
    <property type="match status" value="1"/>
</dbReference>
<keyword evidence="7" id="KW-1185">Reference proteome</keyword>
<dbReference type="InterPro" id="IPR017911">
    <property type="entry name" value="MacB-like_ATP-bd"/>
</dbReference>
<dbReference type="GO" id="GO:0005524">
    <property type="term" value="F:ATP binding"/>
    <property type="evidence" value="ECO:0007669"/>
    <property type="project" value="UniProtKB-KW"/>
</dbReference>
<dbReference type="GO" id="GO:0022857">
    <property type="term" value="F:transmembrane transporter activity"/>
    <property type="evidence" value="ECO:0007669"/>
    <property type="project" value="TreeGrafter"/>
</dbReference>
<dbReference type="SUPFAM" id="SSF52540">
    <property type="entry name" value="P-loop containing nucleoside triphosphate hydrolases"/>
    <property type="match status" value="1"/>
</dbReference>
<proteinExistence type="predicted"/>
<evidence type="ECO:0000256" key="3">
    <source>
        <dbReference type="ARBA" id="ARBA00022840"/>
    </source>
</evidence>
<evidence type="ECO:0000256" key="4">
    <source>
        <dbReference type="SAM" id="MobiDB-lite"/>
    </source>
</evidence>
<dbReference type="Proteomes" id="UP000179627">
    <property type="component" value="Unassembled WGS sequence"/>
</dbReference>
<dbReference type="EMBL" id="MBLM01000003">
    <property type="protein sequence ID" value="OHV45909.1"/>
    <property type="molecule type" value="Genomic_DNA"/>
</dbReference>
<dbReference type="InterPro" id="IPR027417">
    <property type="entry name" value="P-loop_NTPase"/>
</dbReference>
<dbReference type="OrthoDB" id="3266715at2"/>
<feature type="domain" description="ABC transporter" evidence="5">
    <location>
        <begin position="10"/>
        <end position="248"/>
    </location>
</feature>
<evidence type="ECO:0000313" key="6">
    <source>
        <dbReference type="EMBL" id="OHV45909.1"/>
    </source>
</evidence>
<keyword evidence="3 6" id="KW-0067">ATP-binding</keyword>
<sequence length="252" mass="26264">MPGDAESPVVVLRSVYRTFAADTAPVHALRGAGLTVARGEFVAVMGPSGSGKSTLLNVVAGLERVDEGAVTVAGMSLVARSEADLARMRRRHVGMVFQFFHLLETMTVADNVVLAARLSGAGRRAAGRRGHDLLDLLGLLERADALPGTLSGGQRQRLAIARALANEPTVLLADEPTGALDSAGAAEVLDLFTRLHRRGQTILMVTHDRQVAAGAERIVTMRDGRVSAPPEASAAPDPARASEPAGASEVVA</sequence>
<dbReference type="PROSITE" id="PS50893">
    <property type="entry name" value="ABC_TRANSPORTER_2"/>
    <property type="match status" value="1"/>
</dbReference>
<dbReference type="GO" id="GO:0005886">
    <property type="term" value="C:plasma membrane"/>
    <property type="evidence" value="ECO:0007669"/>
    <property type="project" value="TreeGrafter"/>
</dbReference>
<gene>
    <name evidence="6" type="ORF">CC117_09085</name>
</gene>
<dbReference type="InterPro" id="IPR003593">
    <property type="entry name" value="AAA+_ATPase"/>
</dbReference>
<name>A0A1S1RJF4_9ACTN</name>
<dbReference type="InterPro" id="IPR017871">
    <property type="entry name" value="ABC_transporter-like_CS"/>
</dbReference>
<feature type="region of interest" description="Disordered" evidence="4">
    <location>
        <begin position="223"/>
        <end position="252"/>
    </location>
</feature>
<dbReference type="SMART" id="SM00382">
    <property type="entry name" value="AAA"/>
    <property type="match status" value="1"/>
</dbReference>
<evidence type="ECO:0000313" key="7">
    <source>
        <dbReference type="Proteomes" id="UP000179627"/>
    </source>
</evidence>
<dbReference type="PANTHER" id="PTHR24220">
    <property type="entry name" value="IMPORT ATP-BINDING PROTEIN"/>
    <property type="match status" value="1"/>
</dbReference>
<dbReference type="Pfam" id="PF00005">
    <property type="entry name" value="ABC_tran"/>
    <property type="match status" value="1"/>
</dbReference>
<dbReference type="CDD" id="cd03255">
    <property type="entry name" value="ABC_MJ0796_LolCDE_FtsE"/>
    <property type="match status" value="1"/>
</dbReference>
<accession>A0A1S1RJF4</accession>
<dbReference type="GO" id="GO:0016887">
    <property type="term" value="F:ATP hydrolysis activity"/>
    <property type="evidence" value="ECO:0007669"/>
    <property type="project" value="InterPro"/>
</dbReference>
<evidence type="ECO:0000256" key="2">
    <source>
        <dbReference type="ARBA" id="ARBA00022741"/>
    </source>
</evidence>
<dbReference type="GO" id="GO:0098796">
    <property type="term" value="C:membrane protein complex"/>
    <property type="evidence" value="ECO:0007669"/>
    <property type="project" value="UniProtKB-ARBA"/>
</dbReference>
<evidence type="ECO:0000256" key="1">
    <source>
        <dbReference type="ARBA" id="ARBA00022448"/>
    </source>
</evidence>
<keyword evidence="1" id="KW-0813">Transport</keyword>
<feature type="compositionally biased region" description="Low complexity" evidence="4">
    <location>
        <begin position="227"/>
        <end position="245"/>
    </location>
</feature>
<protein>
    <submittedName>
        <fullName evidence="6">Phosphonate ABC transporter ATP-binding protein</fullName>
    </submittedName>
</protein>
<dbReference type="AlphaFoldDB" id="A0A1S1RJF4"/>
<dbReference type="Gene3D" id="3.40.50.300">
    <property type="entry name" value="P-loop containing nucleotide triphosphate hydrolases"/>
    <property type="match status" value="1"/>
</dbReference>
<evidence type="ECO:0000259" key="5">
    <source>
        <dbReference type="PROSITE" id="PS50893"/>
    </source>
</evidence>
<dbReference type="InterPro" id="IPR015854">
    <property type="entry name" value="ABC_transpr_LolD-like"/>
</dbReference>
<comment type="caution">
    <text evidence="6">The sequence shown here is derived from an EMBL/GenBank/DDBJ whole genome shotgun (WGS) entry which is preliminary data.</text>
</comment>
<keyword evidence="2" id="KW-0547">Nucleotide-binding</keyword>
<reference evidence="7" key="1">
    <citation type="submission" date="2016-07" db="EMBL/GenBank/DDBJ databases">
        <title>Sequence Frankia sp. strain CcI1.17.</title>
        <authorList>
            <person name="Ghodhbane-Gtari F."/>
            <person name="Swanson E."/>
            <person name="Gueddou A."/>
            <person name="Morris K."/>
            <person name="Hezbri K."/>
            <person name="Ktari A."/>
            <person name="Nouioui I."/>
            <person name="Abebe-Akele F."/>
            <person name="Simpson S."/>
            <person name="Thomas K."/>
            <person name="Gtari M."/>
            <person name="Tisa L.S."/>
            <person name="Hurst S."/>
        </authorList>
    </citation>
    <scope>NUCLEOTIDE SEQUENCE [LARGE SCALE GENOMIC DNA]</scope>
    <source>
        <strain evidence="7">Cc1.17</strain>
    </source>
</reference>